<reference evidence="5" key="1">
    <citation type="submission" date="2022-08" db="EMBL/GenBank/DDBJ databases">
        <title>Catabolic pathway analysis in culturable SAR92 clade bacteria reveals their overlooked roles in DMSP degradation in coastal seas.</title>
        <authorList>
            <person name="He X."/>
            <person name="Zhang X."/>
            <person name="Zhang Y."/>
        </authorList>
    </citation>
    <scope>NUCLEOTIDE SEQUENCE</scope>
    <source>
        <strain evidence="5">H455</strain>
    </source>
</reference>
<dbReference type="EC" id="5.2.1.8" evidence="3"/>
<name>A0ABY5TPJ4_9GAMM</name>
<dbReference type="EMBL" id="CP103416">
    <property type="protein sequence ID" value="UVW34516.1"/>
    <property type="molecule type" value="Genomic_DNA"/>
</dbReference>
<evidence type="ECO:0000259" key="4">
    <source>
        <dbReference type="PROSITE" id="PS50072"/>
    </source>
</evidence>
<dbReference type="InterPro" id="IPR029000">
    <property type="entry name" value="Cyclophilin-like_dom_sf"/>
</dbReference>
<evidence type="ECO:0000256" key="3">
    <source>
        <dbReference type="RuleBase" id="RU363019"/>
    </source>
</evidence>
<dbReference type="InterPro" id="IPR002130">
    <property type="entry name" value="Cyclophilin-type_PPIase_dom"/>
</dbReference>
<feature type="domain" description="PPIase cyclophilin-type" evidence="4">
    <location>
        <begin position="38"/>
        <end position="193"/>
    </location>
</feature>
<dbReference type="PANTHER" id="PTHR45625">
    <property type="entry name" value="PEPTIDYL-PROLYL CIS-TRANS ISOMERASE-RELATED"/>
    <property type="match status" value="1"/>
</dbReference>
<dbReference type="SUPFAM" id="SSF50891">
    <property type="entry name" value="Cyclophilin-like"/>
    <property type="match status" value="1"/>
</dbReference>
<keyword evidence="1 3" id="KW-0697">Rotamase</keyword>
<dbReference type="GO" id="GO:0003755">
    <property type="term" value="F:peptidyl-prolyl cis-trans isomerase activity"/>
    <property type="evidence" value="ECO:0007669"/>
    <property type="project" value="UniProtKB-EC"/>
</dbReference>
<evidence type="ECO:0000256" key="2">
    <source>
        <dbReference type="ARBA" id="ARBA00023235"/>
    </source>
</evidence>
<feature type="signal peptide" evidence="3">
    <location>
        <begin position="1"/>
        <end position="30"/>
    </location>
</feature>
<proteinExistence type="inferred from homology"/>
<dbReference type="Pfam" id="PF00160">
    <property type="entry name" value="Pro_isomerase"/>
    <property type="match status" value="1"/>
</dbReference>
<comment type="catalytic activity">
    <reaction evidence="3">
        <text>[protein]-peptidylproline (omega=180) = [protein]-peptidylproline (omega=0)</text>
        <dbReference type="Rhea" id="RHEA:16237"/>
        <dbReference type="Rhea" id="RHEA-COMP:10747"/>
        <dbReference type="Rhea" id="RHEA-COMP:10748"/>
        <dbReference type="ChEBI" id="CHEBI:83833"/>
        <dbReference type="ChEBI" id="CHEBI:83834"/>
        <dbReference type="EC" id="5.2.1.8"/>
    </reaction>
</comment>
<dbReference type="Proteomes" id="UP001059934">
    <property type="component" value="Chromosome"/>
</dbReference>
<evidence type="ECO:0000313" key="5">
    <source>
        <dbReference type="EMBL" id="UVW34516.1"/>
    </source>
</evidence>
<comment type="similarity">
    <text evidence="3">Belongs to the cyclophilin-type PPIase family.</text>
</comment>
<gene>
    <name evidence="5" type="ORF">NYF23_10915</name>
</gene>
<feature type="chain" id="PRO_5044996213" description="Peptidyl-prolyl cis-trans isomerase" evidence="3">
    <location>
        <begin position="31"/>
        <end position="218"/>
    </location>
</feature>
<organism evidence="5 6">
    <name type="scientific">SAR92 clade bacterium H455</name>
    <dbReference type="NCBI Taxonomy" id="2974818"/>
    <lineage>
        <taxon>Bacteria</taxon>
        <taxon>Pseudomonadati</taxon>
        <taxon>Pseudomonadota</taxon>
        <taxon>Gammaproteobacteria</taxon>
        <taxon>Cellvibrionales</taxon>
        <taxon>Porticoccaceae</taxon>
        <taxon>SAR92 clade</taxon>
    </lineage>
</organism>
<evidence type="ECO:0000256" key="1">
    <source>
        <dbReference type="ARBA" id="ARBA00023110"/>
    </source>
</evidence>
<dbReference type="Gene3D" id="2.40.100.10">
    <property type="entry name" value="Cyclophilin-like"/>
    <property type="match status" value="1"/>
</dbReference>
<dbReference type="PANTHER" id="PTHR45625:SF4">
    <property type="entry name" value="PEPTIDYLPROLYL ISOMERASE DOMAIN AND WD REPEAT-CONTAINING PROTEIN 1"/>
    <property type="match status" value="1"/>
</dbReference>
<comment type="function">
    <text evidence="3">PPIases accelerate the folding of proteins. It catalyzes the cis-trans isomerization of proline imidic peptide bonds in oligopeptides.</text>
</comment>
<keyword evidence="2 3" id="KW-0413">Isomerase</keyword>
<keyword evidence="6" id="KW-1185">Reference proteome</keyword>
<evidence type="ECO:0000313" key="6">
    <source>
        <dbReference type="Proteomes" id="UP001059934"/>
    </source>
</evidence>
<dbReference type="InterPro" id="IPR044666">
    <property type="entry name" value="Cyclophilin_A-like"/>
</dbReference>
<keyword evidence="3" id="KW-0732">Signal</keyword>
<protein>
    <recommendedName>
        <fullName evidence="3">Peptidyl-prolyl cis-trans isomerase</fullName>
        <shortName evidence="3">PPIase</shortName>
        <ecNumber evidence="3">5.2.1.8</ecNumber>
    </recommendedName>
</protein>
<dbReference type="PROSITE" id="PS50072">
    <property type="entry name" value="CSA_PPIASE_2"/>
    <property type="match status" value="1"/>
</dbReference>
<sequence length="218" mass="24052">MQNVDQKLFSRLLLVSLVLLCQAFSTSAYAENPQIKLQTDMGDILIELYPEQAPVSVDNFVKHANSFHYDGLIFHRVIKGFMIQSGGHTFDLTPRESERAPIINESFNGLSNSRGTIAMARTNDPDSAKAQFFINHGNNKSLNARGSKAGYAVFGSVIKGMDVVDAIAETKVATMGMYQNVPVTAIRILSARLLNPDTWKPLAEPKTLPAFEKPIPIR</sequence>
<dbReference type="PRINTS" id="PR00153">
    <property type="entry name" value="CSAPPISMRASE"/>
</dbReference>
<accession>A0ABY5TPJ4</accession>